<comment type="caution">
    <text evidence="2">The sequence shown here is derived from an EMBL/GenBank/DDBJ whole genome shotgun (WGS) entry which is preliminary data.</text>
</comment>
<dbReference type="AlphaFoldDB" id="A0AAE3JKC8"/>
<protein>
    <recommendedName>
        <fullName evidence="4">Tetratricopeptide repeat protein</fullName>
    </recommendedName>
</protein>
<dbReference type="Proteomes" id="UP001198163">
    <property type="component" value="Unassembled WGS sequence"/>
</dbReference>
<dbReference type="RefSeq" id="WP_230753338.1">
    <property type="nucleotide sequence ID" value="NZ_JAINWA010000001.1"/>
</dbReference>
<dbReference type="Gene3D" id="1.25.40.10">
    <property type="entry name" value="Tetratricopeptide repeat domain"/>
    <property type="match status" value="1"/>
</dbReference>
<feature type="repeat" description="TPR" evidence="1">
    <location>
        <begin position="94"/>
        <end position="127"/>
    </location>
</feature>
<dbReference type="PROSITE" id="PS50005">
    <property type="entry name" value="TPR"/>
    <property type="match status" value="1"/>
</dbReference>
<name>A0AAE3JKC8_9SPIR</name>
<dbReference type="SUPFAM" id="SSF48452">
    <property type="entry name" value="TPR-like"/>
    <property type="match status" value="1"/>
</dbReference>
<gene>
    <name evidence="2" type="ORF">K7J14_03855</name>
</gene>
<dbReference type="InterPro" id="IPR019734">
    <property type="entry name" value="TPR_rpt"/>
</dbReference>
<keyword evidence="3" id="KW-1185">Reference proteome</keyword>
<evidence type="ECO:0000313" key="2">
    <source>
        <dbReference type="EMBL" id="MCD1653834.1"/>
    </source>
</evidence>
<proteinExistence type="predicted"/>
<keyword evidence="1" id="KW-0802">TPR repeat</keyword>
<organism evidence="2 3">
    <name type="scientific">Teretinema zuelzerae</name>
    <dbReference type="NCBI Taxonomy" id="156"/>
    <lineage>
        <taxon>Bacteria</taxon>
        <taxon>Pseudomonadati</taxon>
        <taxon>Spirochaetota</taxon>
        <taxon>Spirochaetia</taxon>
        <taxon>Spirochaetales</taxon>
        <taxon>Treponemataceae</taxon>
        <taxon>Teretinema</taxon>
    </lineage>
</organism>
<sequence>MNGSINPLGLISSRRVLPIAFISLLFFASCASMQDDRLVSAGDSATTDRLASVEEAVVRIDSLSGAERAGAIAAAREKIDALYLLNVEDTVFQSRLHAWSGRLFLAAGKRSEAAKRYDAAVRLLPSDIPSSILGARLEKTGEAGLARIDGALSVDPGEPRLLAERALYAERLGRYSESVAAFDAAFSRLPPYYRETYTINRDRSWELRASGSDSLLGEDIARILASPAATWQDAIAYTLATTGLLDFATAGKSAAASKLFPKLVASGTIPLREGAPAPAPEDSLSRSDLAWFVWHALAESRSDKTMLAKYSRRWASVGSGASPIPDVGIESPYFDSVMGCVETEIMALPDGRSFHPLDAVRGADLARIVGRAAK</sequence>
<dbReference type="InterPro" id="IPR011990">
    <property type="entry name" value="TPR-like_helical_dom_sf"/>
</dbReference>
<dbReference type="EMBL" id="JAINWA010000001">
    <property type="protein sequence ID" value="MCD1653834.1"/>
    <property type="molecule type" value="Genomic_DNA"/>
</dbReference>
<accession>A0AAE3JKC8</accession>
<evidence type="ECO:0008006" key="4">
    <source>
        <dbReference type="Google" id="ProtNLM"/>
    </source>
</evidence>
<evidence type="ECO:0000256" key="1">
    <source>
        <dbReference type="PROSITE-ProRule" id="PRU00339"/>
    </source>
</evidence>
<reference evidence="2" key="1">
    <citation type="submission" date="2021-08" db="EMBL/GenBank/DDBJ databases">
        <title>Comparative analyses of Brucepasteria parasyntrophica and Teretinema zuelzerae.</title>
        <authorList>
            <person name="Song Y."/>
            <person name="Brune A."/>
        </authorList>
    </citation>
    <scope>NUCLEOTIDE SEQUENCE</scope>
    <source>
        <strain evidence="2">DSM 1903</strain>
    </source>
</reference>
<evidence type="ECO:0000313" key="3">
    <source>
        <dbReference type="Proteomes" id="UP001198163"/>
    </source>
</evidence>